<keyword evidence="2 4" id="KW-0378">Hydrolase</keyword>
<evidence type="ECO:0000256" key="1">
    <source>
        <dbReference type="ARBA" id="ARBA00005622"/>
    </source>
</evidence>
<dbReference type="InterPro" id="IPR052558">
    <property type="entry name" value="Siderophore_Hydrolase_D"/>
</dbReference>
<evidence type="ECO:0000256" key="2">
    <source>
        <dbReference type="ARBA" id="ARBA00022801"/>
    </source>
</evidence>
<dbReference type="Gene3D" id="3.40.50.1820">
    <property type="entry name" value="alpha/beta hydrolase"/>
    <property type="match status" value="1"/>
</dbReference>
<proteinExistence type="inferred from homology"/>
<dbReference type="PANTHER" id="PTHR40841">
    <property type="entry name" value="SIDEROPHORE TRIACETYLFUSARININE C ESTERASE"/>
    <property type="match status" value="1"/>
</dbReference>
<keyword evidence="5" id="KW-1185">Reference proteome</keyword>
<dbReference type="PANTHER" id="PTHR40841:SF2">
    <property type="entry name" value="SIDEROPHORE-DEGRADING ESTERASE (EUROFUNG)"/>
    <property type="match status" value="1"/>
</dbReference>
<dbReference type="GO" id="GO:0016787">
    <property type="term" value="F:hydrolase activity"/>
    <property type="evidence" value="ECO:0007669"/>
    <property type="project" value="UniProtKB-KW"/>
</dbReference>
<dbReference type="Proteomes" id="UP001169063">
    <property type="component" value="Unassembled WGS sequence"/>
</dbReference>
<feature type="signal peptide" evidence="3">
    <location>
        <begin position="1"/>
        <end position="19"/>
    </location>
</feature>
<reference evidence="4" key="1">
    <citation type="submission" date="2023-07" db="EMBL/GenBank/DDBJ databases">
        <title>Brevundimonas soil sp. nov., isolated from the soil of chemical plant.</title>
        <authorList>
            <person name="Wu N."/>
        </authorList>
    </citation>
    <scope>NUCLEOTIDE SEQUENCE</scope>
    <source>
        <strain evidence="4">XZ-24</strain>
    </source>
</reference>
<dbReference type="InterPro" id="IPR029058">
    <property type="entry name" value="AB_hydrolase_fold"/>
</dbReference>
<comment type="similarity">
    <text evidence="1">Belongs to the esterase D family.</text>
</comment>
<feature type="chain" id="PRO_5045329942" evidence="3">
    <location>
        <begin position="20"/>
        <end position="279"/>
    </location>
</feature>
<sequence>MRLILMLLALAFAAAPAAAEPRVIREGLANMTGTYEYILRSEITGQDYLVQVAEPVRPVGRGQKAPVVFVLDGNYFFGMATDVARNLQIVREIGPAWIVAVGFPGEGLGPWIDGRNRDYVHVVQEDGGRRTGGGGEGFQRFLTEELRPFLASNPYMDLDHTVLYGHSASGLFTARVLSTHPEAFDGYLIGSPAVFVEPAIMDRIAAWPGGAQRPRVFLGYAGGDMEARILADMPRLTQALEAGDRYDLQVRAFPDQTHVSVEGVLFANGLKFLLPPPAP</sequence>
<dbReference type="EMBL" id="JAUKTR010000002">
    <property type="protein sequence ID" value="MDO1558785.1"/>
    <property type="molecule type" value="Genomic_DNA"/>
</dbReference>
<protein>
    <submittedName>
        <fullName evidence="4">Alpha/beta hydrolase-fold protein</fullName>
    </submittedName>
</protein>
<evidence type="ECO:0000313" key="5">
    <source>
        <dbReference type="Proteomes" id="UP001169063"/>
    </source>
</evidence>
<keyword evidence="3" id="KW-0732">Signal</keyword>
<dbReference type="Pfam" id="PF00756">
    <property type="entry name" value="Esterase"/>
    <property type="match status" value="1"/>
</dbReference>
<dbReference type="RefSeq" id="WP_302109221.1">
    <property type="nucleotide sequence ID" value="NZ_JAUKTR010000002.1"/>
</dbReference>
<evidence type="ECO:0000256" key="3">
    <source>
        <dbReference type="SAM" id="SignalP"/>
    </source>
</evidence>
<dbReference type="InterPro" id="IPR000801">
    <property type="entry name" value="Esterase-like"/>
</dbReference>
<name>A0ABT8SL00_9CAUL</name>
<comment type="caution">
    <text evidence="4">The sequence shown here is derived from an EMBL/GenBank/DDBJ whole genome shotgun (WGS) entry which is preliminary data.</text>
</comment>
<gene>
    <name evidence="4" type="ORF">Q0812_05025</name>
</gene>
<evidence type="ECO:0000313" key="4">
    <source>
        <dbReference type="EMBL" id="MDO1558785.1"/>
    </source>
</evidence>
<dbReference type="SUPFAM" id="SSF53474">
    <property type="entry name" value="alpha/beta-Hydrolases"/>
    <property type="match status" value="1"/>
</dbReference>
<organism evidence="4 5">
    <name type="scientific">Peiella sedimenti</name>
    <dbReference type="NCBI Taxonomy" id="3061083"/>
    <lineage>
        <taxon>Bacteria</taxon>
        <taxon>Pseudomonadati</taxon>
        <taxon>Pseudomonadota</taxon>
        <taxon>Alphaproteobacteria</taxon>
        <taxon>Caulobacterales</taxon>
        <taxon>Caulobacteraceae</taxon>
        <taxon>Peiella</taxon>
    </lineage>
</organism>
<accession>A0ABT8SL00</accession>